<accession>A0AAV5BII2</accession>
<dbReference type="SUPFAM" id="SSF51045">
    <property type="entry name" value="WW domain"/>
    <property type="match status" value="1"/>
</dbReference>
<evidence type="ECO:0000313" key="2">
    <source>
        <dbReference type="EMBL" id="GJM85104.1"/>
    </source>
</evidence>
<keyword evidence="4" id="KW-1185">Reference proteome</keyword>
<evidence type="ECO:0000313" key="3">
    <source>
        <dbReference type="EMBL" id="GJM85732.1"/>
    </source>
</evidence>
<organism evidence="2 4">
    <name type="scientific">Eleusine coracana subsp. coracana</name>
    <dbReference type="NCBI Taxonomy" id="191504"/>
    <lineage>
        <taxon>Eukaryota</taxon>
        <taxon>Viridiplantae</taxon>
        <taxon>Streptophyta</taxon>
        <taxon>Embryophyta</taxon>
        <taxon>Tracheophyta</taxon>
        <taxon>Spermatophyta</taxon>
        <taxon>Magnoliopsida</taxon>
        <taxon>Liliopsida</taxon>
        <taxon>Poales</taxon>
        <taxon>Poaceae</taxon>
        <taxon>PACMAD clade</taxon>
        <taxon>Chloridoideae</taxon>
        <taxon>Cynodonteae</taxon>
        <taxon>Eleusininae</taxon>
        <taxon>Eleusine</taxon>
    </lineage>
</organism>
<dbReference type="EMBL" id="BQKI01000001">
    <property type="protein sequence ID" value="GJM85732.1"/>
    <property type="molecule type" value="Genomic_DNA"/>
</dbReference>
<protein>
    <submittedName>
        <fullName evidence="2">Uncharacterized protein</fullName>
    </submittedName>
</protein>
<feature type="compositionally biased region" description="Low complexity" evidence="1">
    <location>
        <begin position="170"/>
        <end position="210"/>
    </location>
</feature>
<reference evidence="2" key="1">
    <citation type="journal article" date="2018" name="DNA Res.">
        <title>Multiple hybrid de novo genome assembly of finger millet, an orphan allotetraploid crop.</title>
        <authorList>
            <person name="Hatakeyama M."/>
            <person name="Aluri S."/>
            <person name="Balachadran M.T."/>
            <person name="Sivarajan S.R."/>
            <person name="Patrignani A."/>
            <person name="Gruter S."/>
            <person name="Poveda L."/>
            <person name="Shimizu-Inatsugi R."/>
            <person name="Baeten J."/>
            <person name="Francoijs K.J."/>
            <person name="Nataraja K.N."/>
            <person name="Reddy Y.A.N."/>
            <person name="Phadnis S."/>
            <person name="Ravikumar R.L."/>
            <person name="Schlapbach R."/>
            <person name="Sreeman S.M."/>
            <person name="Shimizu K.K."/>
        </authorList>
    </citation>
    <scope>NUCLEOTIDE SEQUENCE</scope>
</reference>
<dbReference type="EMBL" id="BQKI01000001">
    <property type="protein sequence ID" value="GJM85104.1"/>
    <property type="molecule type" value="Genomic_DNA"/>
</dbReference>
<dbReference type="InterPro" id="IPR036020">
    <property type="entry name" value="WW_dom_sf"/>
</dbReference>
<dbReference type="Gene3D" id="2.20.70.10">
    <property type="match status" value="1"/>
</dbReference>
<feature type="region of interest" description="Disordered" evidence="1">
    <location>
        <begin position="18"/>
        <end position="43"/>
    </location>
</feature>
<name>A0AAV5BII2_ELECO</name>
<feature type="compositionally biased region" description="Low complexity" evidence="1">
    <location>
        <begin position="84"/>
        <end position="113"/>
    </location>
</feature>
<dbReference type="AlphaFoldDB" id="A0AAV5BII2"/>
<evidence type="ECO:0000256" key="1">
    <source>
        <dbReference type="SAM" id="MobiDB-lite"/>
    </source>
</evidence>
<reference evidence="2" key="2">
    <citation type="submission" date="2021-12" db="EMBL/GenBank/DDBJ databases">
        <title>Resequencing data analysis of finger millet.</title>
        <authorList>
            <person name="Hatakeyama M."/>
            <person name="Aluri S."/>
            <person name="Balachadran M.T."/>
            <person name="Sivarajan S.R."/>
            <person name="Poveda L."/>
            <person name="Shimizu-Inatsugi R."/>
            <person name="Schlapbach R."/>
            <person name="Sreeman S.M."/>
            <person name="Shimizu K.K."/>
        </authorList>
    </citation>
    <scope>NUCLEOTIDE SEQUENCE</scope>
</reference>
<dbReference type="Proteomes" id="UP001054889">
    <property type="component" value="Unassembled WGS sequence"/>
</dbReference>
<dbReference type="PANTHER" id="PTHR14791:SF29">
    <property type="entry name" value="PROTEIN KIBRA"/>
    <property type="match status" value="1"/>
</dbReference>
<dbReference type="InterPro" id="IPR051105">
    <property type="entry name" value="WWC/KIBRA_Hippo_Reg"/>
</dbReference>
<feature type="region of interest" description="Disordered" evidence="1">
    <location>
        <begin position="79"/>
        <end position="210"/>
    </location>
</feature>
<proteinExistence type="predicted"/>
<sequence length="264" mass="27814">MTTAPNIEMIASSLRHCSLNGGGAGRRRAGRGRGGEGGDDSESVTVELNSDRALPYHWEQCLDIRTGQVYYINWEDGTRTTVDPRTSAFTSSPTPRSTSSISRRSRRTSTPSSGYTTVSSVGADEEVTAWPHVGDNMDSGYDNDNEEDDDADDEDEDYEEEEEEEEEESSSTTSSSSSSTGSSRGSVVSSTLSSFSPTDESASGDNGSAIGAGDNNGGGAAGPVLVAAGCRACFMYFMVPKRADVCPKCGSSGLLHLSRNGYAS</sequence>
<evidence type="ECO:0000313" key="4">
    <source>
        <dbReference type="Proteomes" id="UP001054889"/>
    </source>
</evidence>
<gene>
    <name evidence="2" type="primary">ga00839</name>
    <name evidence="3" type="synonym">ga01526</name>
    <name evidence="2" type="ORF">PR202_ga00839</name>
    <name evidence="3" type="ORF">PR202_ga01526</name>
</gene>
<dbReference type="PANTHER" id="PTHR14791">
    <property type="entry name" value="BOMB/KIRA PROTEINS"/>
    <property type="match status" value="1"/>
</dbReference>
<comment type="caution">
    <text evidence="2">The sequence shown here is derived from an EMBL/GenBank/DDBJ whole genome shotgun (WGS) entry which is preliminary data.</text>
</comment>
<feature type="compositionally biased region" description="Acidic residues" evidence="1">
    <location>
        <begin position="141"/>
        <end position="169"/>
    </location>
</feature>